<dbReference type="GO" id="GO:0009086">
    <property type="term" value="P:methionine biosynthetic process"/>
    <property type="evidence" value="ECO:0007669"/>
    <property type="project" value="TreeGrafter"/>
</dbReference>
<feature type="domain" description="AB hydrolase-1" evidence="2">
    <location>
        <begin position="89"/>
        <end position="331"/>
    </location>
</feature>
<accession>A0A8E0NDU4</accession>
<dbReference type="Proteomes" id="UP000016569">
    <property type="component" value="Unassembled WGS sequence"/>
</dbReference>
<evidence type="ECO:0000313" key="4">
    <source>
        <dbReference type="Proteomes" id="UP000016569"/>
    </source>
</evidence>
<reference evidence="4" key="1">
    <citation type="journal article" date="2013" name="Genome Announc.">
        <title>Draft Genome Sequence of the Dimorphic Prosthecate Bacterium Brevundimonas abyssalis TAR-001T.</title>
        <authorList>
            <person name="Tsubouchi T."/>
            <person name="Nishi S."/>
            <person name="Usui K."/>
            <person name="Shimane Y."/>
            <person name="Takaki Y."/>
            <person name="Maruyama T."/>
            <person name="Hatada Y."/>
        </authorList>
    </citation>
    <scope>NUCLEOTIDE SEQUENCE [LARGE SCALE GENOMIC DNA]</scope>
    <source>
        <strain evidence="4">TAR-001</strain>
    </source>
</reference>
<dbReference type="AlphaFoldDB" id="A0A8E0NDU4"/>
<gene>
    <name evidence="3" type="ORF">MBEBAB_2802</name>
</gene>
<dbReference type="GO" id="GO:0004414">
    <property type="term" value="F:homoserine O-acetyltransferase activity"/>
    <property type="evidence" value="ECO:0007669"/>
    <property type="project" value="TreeGrafter"/>
</dbReference>
<evidence type="ECO:0000256" key="1">
    <source>
        <dbReference type="ARBA" id="ARBA00022679"/>
    </source>
</evidence>
<dbReference type="NCBIfam" id="NF006449">
    <property type="entry name" value="PRK08775.1"/>
    <property type="match status" value="1"/>
</dbReference>
<dbReference type="OrthoDB" id="9800754at2"/>
<dbReference type="EMBL" id="BATC01000085">
    <property type="protein sequence ID" value="GAD60552.1"/>
    <property type="molecule type" value="Genomic_DNA"/>
</dbReference>
<evidence type="ECO:0000313" key="3">
    <source>
        <dbReference type="EMBL" id="GAD60552.1"/>
    </source>
</evidence>
<dbReference type="PANTHER" id="PTHR32268">
    <property type="entry name" value="HOMOSERINE O-ACETYLTRANSFERASE"/>
    <property type="match status" value="1"/>
</dbReference>
<protein>
    <submittedName>
        <fullName evidence="3">Homoserine O-acetyltransferase</fullName>
    </submittedName>
</protein>
<dbReference type="PRINTS" id="PR00111">
    <property type="entry name" value="ABHYDROLASE"/>
</dbReference>
<evidence type="ECO:0000259" key="2">
    <source>
        <dbReference type="Pfam" id="PF00561"/>
    </source>
</evidence>
<dbReference type="Pfam" id="PF00561">
    <property type="entry name" value="Abhydrolase_1"/>
    <property type="match status" value="1"/>
</dbReference>
<organism evidence="3 4">
    <name type="scientific">Brevundimonas abyssalis TAR-001</name>
    <dbReference type="NCBI Taxonomy" id="1391729"/>
    <lineage>
        <taxon>Bacteria</taxon>
        <taxon>Pseudomonadati</taxon>
        <taxon>Pseudomonadota</taxon>
        <taxon>Alphaproteobacteria</taxon>
        <taxon>Caulobacterales</taxon>
        <taxon>Caulobacteraceae</taxon>
        <taxon>Brevundimonas</taxon>
    </lineage>
</organism>
<dbReference type="Gene3D" id="3.40.50.1820">
    <property type="entry name" value="alpha/beta hydrolase"/>
    <property type="match status" value="1"/>
</dbReference>
<dbReference type="InterPro" id="IPR008220">
    <property type="entry name" value="HAT_MetX-like"/>
</dbReference>
<dbReference type="PANTHER" id="PTHR32268:SF11">
    <property type="entry name" value="HOMOSERINE O-ACETYLTRANSFERASE"/>
    <property type="match status" value="1"/>
</dbReference>
<comment type="caution">
    <text evidence="3">The sequence shown here is derived from an EMBL/GenBank/DDBJ whole genome shotgun (WGS) entry which is preliminary data.</text>
</comment>
<keyword evidence="1 3" id="KW-0808">Transferase</keyword>
<dbReference type="InterPro" id="IPR000073">
    <property type="entry name" value="AB_hydrolase_1"/>
</dbReference>
<name>A0A8E0NDU4_9CAUL</name>
<dbReference type="RefSeq" id="WP_021698646.1">
    <property type="nucleotide sequence ID" value="NZ_BATC01000085.1"/>
</dbReference>
<dbReference type="InterPro" id="IPR029058">
    <property type="entry name" value="AB_hydrolase_fold"/>
</dbReference>
<keyword evidence="4" id="KW-1185">Reference proteome</keyword>
<dbReference type="GO" id="GO:0009092">
    <property type="term" value="P:homoserine metabolic process"/>
    <property type="evidence" value="ECO:0007669"/>
    <property type="project" value="TreeGrafter"/>
</dbReference>
<sequence>MTTALAEKTFLDTDPVCRPARKSFAPILPARDIIVPIPADFRLASGEALTDPVIRARLQGRPDAPLVIVAGGISSGRFVHRTETNGSGWWSGAVTAGGPIDLDRFQVLAFDFAPDGPTAPATPLTVTTGDQARLLALLLDHLEAPRAAAFVGCSYGGMVGLAFAEGFPERLGQLVVISAAHRPHPLATAWRGVQRRILQLAIEAGRPEDGVALARELSMTTYRTPEELDARFDTVAPERAGGRYPVCDYLGARGRAYPAVMTASRWLTLSDSIDRHAVTPEAITTPATLIGFTSDRLVPIDDMRELAARLPNLFRLVEAPSLYGHDAFLKDAFVADVLTTALKDIDQ</sequence>
<dbReference type="SUPFAM" id="SSF53474">
    <property type="entry name" value="alpha/beta-Hydrolases"/>
    <property type="match status" value="1"/>
</dbReference>
<proteinExistence type="predicted"/>